<name>A0A540KFL6_MALBA</name>
<organism evidence="1 2">
    <name type="scientific">Malus baccata</name>
    <name type="common">Siberian crab apple</name>
    <name type="synonym">Pyrus baccata</name>
    <dbReference type="NCBI Taxonomy" id="106549"/>
    <lineage>
        <taxon>Eukaryota</taxon>
        <taxon>Viridiplantae</taxon>
        <taxon>Streptophyta</taxon>
        <taxon>Embryophyta</taxon>
        <taxon>Tracheophyta</taxon>
        <taxon>Spermatophyta</taxon>
        <taxon>Magnoliopsida</taxon>
        <taxon>eudicotyledons</taxon>
        <taxon>Gunneridae</taxon>
        <taxon>Pentapetalae</taxon>
        <taxon>rosids</taxon>
        <taxon>fabids</taxon>
        <taxon>Rosales</taxon>
        <taxon>Rosaceae</taxon>
        <taxon>Amygdaloideae</taxon>
        <taxon>Maleae</taxon>
        <taxon>Malus</taxon>
    </lineage>
</organism>
<accession>A0A540KFL6</accession>
<dbReference type="AlphaFoldDB" id="A0A540KFL6"/>
<protein>
    <submittedName>
        <fullName evidence="1">Uncharacterized protein</fullName>
    </submittedName>
</protein>
<reference evidence="1 2" key="1">
    <citation type="journal article" date="2019" name="G3 (Bethesda)">
        <title>Sequencing of a Wild Apple (Malus baccata) Genome Unravels the Differences Between Cultivated and Wild Apple Species Regarding Disease Resistance and Cold Tolerance.</title>
        <authorList>
            <person name="Chen X."/>
        </authorList>
    </citation>
    <scope>NUCLEOTIDE SEQUENCE [LARGE SCALE GENOMIC DNA]</scope>
    <source>
        <strain evidence="2">cv. Shandingzi</strain>
        <tissue evidence="1">Leaves</tissue>
    </source>
</reference>
<dbReference type="Proteomes" id="UP000315295">
    <property type="component" value="Unassembled WGS sequence"/>
</dbReference>
<dbReference type="EMBL" id="VIEB01001340">
    <property type="protein sequence ID" value="TQD73017.1"/>
    <property type="molecule type" value="Genomic_DNA"/>
</dbReference>
<evidence type="ECO:0000313" key="2">
    <source>
        <dbReference type="Proteomes" id="UP000315295"/>
    </source>
</evidence>
<sequence length="83" mass="9569">MGVGIGMGDEHMEEEIEAWIAVRGGNEELSGIRIRMEYVEKMISDDVVEICNHENRVFFFSGNEKGSEFRVGKSDRRELRNVF</sequence>
<evidence type="ECO:0000313" key="1">
    <source>
        <dbReference type="EMBL" id="TQD73017.1"/>
    </source>
</evidence>
<proteinExistence type="predicted"/>
<comment type="caution">
    <text evidence="1">The sequence shown here is derived from an EMBL/GenBank/DDBJ whole genome shotgun (WGS) entry which is preliminary data.</text>
</comment>
<gene>
    <name evidence="1" type="ORF">C1H46_041452</name>
</gene>
<keyword evidence="2" id="KW-1185">Reference proteome</keyword>